<proteinExistence type="predicted"/>
<accession>A0A815FZ70</accession>
<reference evidence="1" key="1">
    <citation type="submission" date="2021-02" db="EMBL/GenBank/DDBJ databases">
        <authorList>
            <person name="Nowell W R."/>
        </authorList>
    </citation>
    <scope>NUCLEOTIDE SEQUENCE</scope>
</reference>
<evidence type="ECO:0000313" key="2">
    <source>
        <dbReference type="EMBL" id="CAF3671958.1"/>
    </source>
</evidence>
<gene>
    <name evidence="1" type="ORF">IZO911_LOCUS35739</name>
    <name evidence="2" type="ORF">KXQ929_LOCUS9050</name>
</gene>
<dbReference type="AlphaFoldDB" id="A0A815FZ70"/>
<dbReference type="Proteomes" id="UP000663860">
    <property type="component" value="Unassembled WGS sequence"/>
</dbReference>
<organism evidence="1 3">
    <name type="scientific">Adineta steineri</name>
    <dbReference type="NCBI Taxonomy" id="433720"/>
    <lineage>
        <taxon>Eukaryota</taxon>
        <taxon>Metazoa</taxon>
        <taxon>Spiralia</taxon>
        <taxon>Gnathifera</taxon>
        <taxon>Rotifera</taxon>
        <taxon>Eurotatoria</taxon>
        <taxon>Bdelloidea</taxon>
        <taxon>Adinetida</taxon>
        <taxon>Adinetidae</taxon>
        <taxon>Adineta</taxon>
    </lineage>
</organism>
<dbReference type="Proteomes" id="UP000663868">
    <property type="component" value="Unassembled WGS sequence"/>
</dbReference>
<protein>
    <submittedName>
        <fullName evidence="1">Uncharacterized protein</fullName>
    </submittedName>
</protein>
<dbReference type="EMBL" id="CAJNOE010000779">
    <property type="protein sequence ID" value="CAF1331953.1"/>
    <property type="molecule type" value="Genomic_DNA"/>
</dbReference>
<comment type="caution">
    <text evidence="1">The sequence shown here is derived from an EMBL/GenBank/DDBJ whole genome shotgun (WGS) entry which is preliminary data.</text>
</comment>
<name>A0A815FZ70_9BILA</name>
<evidence type="ECO:0000313" key="3">
    <source>
        <dbReference type="Proteomes" id="UP000663860"/>
    </source>
</evidence>
<sequence length="136" mass="15565">MTTKTTITLSPIKRCHGSPNLKKRRLTSLSIHRKQQMNLILPLPTINSSSTILTVSCDKQIMPSIQLPDLINDIVIEQQQRREMIVNIATILRKVGDQVDEQLQINNTSSLSIDHIFNQRTITFVHCLSCILRFFL</sequence>
<dbReference type="EMBL" id="CAJOBB010000403">
    <property type="protein sequence ID" value="CAF3671958.1"/>
    <property type="molecule type" value="Genomic_DNA"/>
</dbReference>
<evidence type="ECO:0000313" key="1">
    <source>
        <dbReference type="EMBL" id="CAF1331953.1"/>
    </source>
</evidence>